<protein>
    <submittedName>
        <fullName evidence="2">Uncharacterized protein</fullName>
    </submittedName>
</protein>
<gene>
    <name evidence="2" type="ORF">EVAR_80594_1</name>
</gene>
<keyword evidence="3" id="KW-1185">Reference proteome</keyword>
<evidence type="ECO:0000313" key="2">
    <source>
        <dbReference type="EMBL" id="GBP15424.1"/>
    </source>
</evidence>
<feature type="region of interest" description="Disordered" evidence="1">
    <location>
        <begin position="29"/>
        <end position="54"/>
    </location>
</feature>
<proteinExistence type="predicted"/>
<comment type="caution">
    <text evidence="2">The sequence shown here is derived from an EMBL/GenBank/DDBJ whole genome shotgun (WGS) entry which is preliminary data.</text>
</comment>
<dbReference type="Proteomes" id="UP000299102">
    <property type="component" value="Unassembled WGS sequence"/>
</dbReference>
<evidence type="ECO:0000313" key="3">
    <source>
        <dbReference type="Proteomes" id="UP000299102"/>
    </source>
</evidence>
<name>A0A4C1TMR5_EUMVA</name>
<accession>A0A4C1TMR5</accession>
<sequence length="184" mass="20148">MRKAGAPAHTKLGPRFAFLSTVVRSNNATAPPDPLHSLGLNGPRGRGPARSLERHTSRLLQRREVMESTRQLIQPLERRAIKVDYSGFPERLLKTQTSINDIGAEYGFFSHGIENGIEIGITVDDVIDVGDERILLKPMWAKPRVLDEQGAGMISFRTGQMGIESIGDTCSSRSPVDTDRGLGA</sequence>
<evidence type="ECO:0000256" key="1">
    <source>
        <dbReference type="SAM" id="MobiDB-lite"/>
    </source>
</evidence>
<reference evidence="2 3" key="1">
    <citation type="journal article" date="2019" name="Commun. Biol.">
        <title>The bagworm genome reveals a unique fibroin gene that provides high tensile strength.</title>
        <authorList>
            <person name="Kono N."/>
            <person name="Nakamura H."/>
            <person name="Ohtoshi R."/>
            <person name="Tomita M."/>
            <person name="Numata K."/>
            <person name="Arakawa K."/>
        </authorList>
    </citation>
    <scope>NUCLEOTIDE SEQUENCE [LARGE SCALE GENOMIC DNA]</scope>
</reference>
<dbReference type="AlphaFoldDB" id="A0A4C1TMR5"/>
<dbReference type="EMBL" id="BGZK01000071">
    <property type="protein sequence ID" value="GBP15424.1"/>
    <property type="molecule type" value="Genomic_DNA"/>
</dbReference>
<organism evidence="2 3">
    <name type="scientific">Eumeta variegata</name>
    <name type="common">Bagworm moth</name>
    <name type="synonym">Eumeta japonica</name>
    <dbReference type="NCBI Taxonomy" id="151549"/>
    <lineage>
        <taxon>Eukaryota</taxon>
        <taxon>Metazoa</taxon>
        <taxon>Ecdysozoa</taxon>
        <taxon>Arthropoda</taxon>
        <taxon>Hexapoda</taxon>
        <taxon>Insecta</taxon>
        <taxon>Pterygota</taxon>
        <taxon>Neoptera</taxon>
        <taxon>Endopterygota</taxon>
        <taxon>Lepidoptera</taxon>
        <taxon>Glossata</taxon>
        <taxon>Ditrysia</taxon>
        <taxon>Tineoidea</taxon>
        <taxon>Psychidae</taxon>
        <taxon>Oiketicinae</taxon>
        <taxon>Eumeta</taxon>
    </lineage>
</organism>